<feature type="compositionally biased region" description="Acidic residues" evidence="1">
    <location>
        <begin position="50"/>
        <end position="75"/>
    </location>
</feature>
<reference evidence="2" key="2">
    <citation type="submission" date="2023-06" db="EMBL/GenBank/DDBJ databases">
        <authorList>
            <person name="Swenson N.G."/>
            <person name="Wegrzyn J.L."/>
            <person name="Mcevoy S.L."/>
        </authorList>
    </citation>
    <scope>NUCLEOTIDE SEQUENCE</scope>
    <source>
        <strain evidence="2">NS2018</strain>
        <tissue evidence="2">Leaf</tissue>
    </source>
</reference>
<gene>
    <name evidence="2" type="ORF">LWI29_003329</name>
</gene>
<name>A0AA39RQR6_ACESA</name>
<accession>A0AA39RQR6</accession>
<comment type="caution">
    <text evidence="2">The sequence shown here is derived from an EMBL/GenBank/DDBJ whole genome shotgun (WGS) entry which is preliminary data.</text>
</comment>
<proteinExistence type="predicted"/>
<sequence>MIKQCSQITTESNQGGPGAEGVPREMNLPITAQSHDAGWEHMGSTMEHPEVEEETFEEETPEEEERGGPAEELEEVVVREENPSRTVKIGSILTSEYKAVLQKRVTTFVKFVTCPTSDDMSQVMAD</sequence>
<evidence type="ECO:0000313" key="2">
    <source>
        <dbReference type="EMBL" id="KAK0577983.1"/>
    </source>
</evidence>
<dbReference type="AlphaFoldDB" id="A0AA39RQR6"/>
<feature type="region of interest" description="Disordered" evidence="1">
    <location>
        <begin position="1"/>
        <end position="28"/>
    </location>
</feature>
<evidence type="ECO:0000256" key="1">
    <source>
        <dbReference type="SAM" id="MobiDB-lite"/>
    </source>
</evidence>
<organism evidence="2 3">
    <name type="scientific">Acer saccharum</name>
    <name type="common">Sugar maple</name>
    <dbReference type="NCBI Taxonomy" id="4024"/>
    <lineage>
        <taxon>Eukaryota</taxon>
        <taxon>Viridiplantae</taxon>
        <taxon>Streptophyta</taxon>
        <taxon>Embryophyta</taxon>
        <taxon>Tracheophyta</taxon>
        <taxon>Spermatophyta</taxon>
        <taxon>Magnoliopsida</taxon>
        <taxon>eudicotyledons</taxon>
        <taxon>Gunneridae</taxon>
        <taxon>Pentapetalae</taxon>
        <taxon>rosids</taxon>
        <taxon>malvids</taxon>
        <taxon>Sapindales</taxon>
        <taxon>Sapindaceae</taxon>
        <taxon>Hippocastanoideae</taxon>
        <taxon>Acereae</taxon>
        <taxon>Acer</taxon>
    </lineage>
</organism>
<reference evidence="2" key="1">
    <citation type="journal article" date="2022" name="Plant J.">
        <title>Strategies of tolerance reflected in two North American maple genomes.</title>
        <authorList>
            <person name="McEvoy S.L."/>
            <person name="Sezen U.U."/>
            <person name="Trouern-Trend A."/>
            <person name="McMahon S.M."/>
            <person name="Schaberg P.G."/>
            <person name="Yang J."/>
            <person name="Wegrzyn J.L."/>
            <person name="Swenson N.G."/>
        </authorList>
    </citation>
    <scope>NUCLEOTIDE SEQUENCE</scope>
    <source>
        <strain evidence="2">NS2018</strain>
    </source>
</reference>
<keyword evidence="3" id="KW-1185">Reference proteome</keyword>
<evidence type="ECO:0000313" key="3">
    <source>
        <dbReference type="Proteomes" id="UP001168877"/>
    </source>
</evidence>
<protein>
    <submittedName>
        <fullName evidence="2">Uncharacterized protein</fullName>
    </submittedName>
</protein>
<feature type="region of interest" description="Disordered" evidence="1">
    <location>
        <begin position="40"/>
        <end position="81"/>
    </location>
</feature>
<feature type="compositionally biased region" description="Polar residues" evidence="1">
    <location>
        <begin position="1"/>
        <end position="14"/>
    </location>
</feature>
<dbReference type="EMBL" id="JAUESC010000385">
    <property type="protein sequence ID" value="KAK0577983.1"/>
    <property type="molecule type" value="Genomic_DNA"/>
</dbReference>
<dbReference type="Proteomes" id="UP001168877">
    <property type="component" value="Unassembled WGS sequence"/>
</dbReference>